<feature type="transmembrane region" description="Helical" evidence="1">
    <location>
        <begin position="64"/>
        <end position="85"/>
    </location>
</feature>
<evidence type="ECO:0000313" key="4">
    <source>
        <dbReference type="Proteomes" id="UP000245489"/>
    </source>
</evidence>
<dbReference type="EMBL" id="QGGO01000027">
    <property type="protein sequence ID" value="PWK19433.1"/>
    <property type="molecule type" value="Genomic_DNA"/>
</dbReference>
<keyword evidence="1" id="KW-0812">Transmembrane</keyword>
<gene>
    <name evidence="3" type="ORF">LV89_03949</name>
</gene>
<keyword evidence="4" id="KW-1185">Reference proteome</keyword>
<sequence>MSKSYIPVALQNWNDSLSSTGFTPKLLTAIAVFVSGAMQFPTYFRNIQQRQGTVLNDFVLTNIPAIDVSTPIFAIIYGLLVYMLLRILKHPQLFLLFALTFVIETVFRMTTIYLVPLNPHPDLVILHDTFAELLIYGDSEPITKDLFFSGHTSTMVMIWLFVEKPYEKLIAAIATFILAFLLLIQHVHYTVDVLGAFFFTYLSYLIARQIVHKKWQITCTIMFGFYVVLQTVFILGAK</sequence>
<accession>A0A316DRW2</accession>
<dbReference type="InterPro" id="IPR036938">
    <property type="entry name" value="PAP2/HPO_sf"/>
</dbReference>
<evidence type="ECO:0000259" key="2">
    <source>
        <dbReference type="Pfam" id="PF14360"/>
    </source>
</evidence>
<dbReference type="AlphaFoldDB" id="A0A316DRW2"/>
<evidence type="ECO:0000256" key="1">
    <source>
        <dbReference type="SAM" id="Phobius"/>
    </source>
</evidence>
<dbReference type="Pfam" id="PF14360">
    <property type="entry name" value="PAP2_C"/>
    <property type="match status" value="1"/>
</dbReference>
<feature type="transmembrane region" description="Helical" evidence="1">
    <location>
        <begin position="26"/>
        <end position="44"/>
    </location>
</feature>
<name>A0A316DRW2_9BACT</name>
<keyword evidence="1" id="KW-1133">Transmembrane helix</keyword>
<dbReference type="RefSeq" id="WP_109744617.1">
    <property type="nucleotide sequence ID" value="NZ_QGGO01000027.1"/>
</dbReference>
<evidence type="ECO:0000313" key="3">
    <source>
        <dbReference type="EMBL" id="PWK19433.1"/>
    </source>
</evidence>
<feature type="domain" description="Sphingomyelin synthase-like" evidence="2">
    <location>
        <begin position="145"/>
        <end position="206"/>
    </location>
</feature>
<dbReference type="OrthoDB" id="792641at2"/>
<proteinExistence type="predicted"/>
<dbReference type="Proteomes" id="UP000245489">
    <property type="component" value="Unassembled WGS sequence"/>
</dbReference>
<comment type="caution">
    <text evidence="3">The sequence shown here is derived from an EMBL/GenBank/DDBJ whole genome shotgun (WGS) entry which is preliminary data.</text>
</comment>
<dbReference type="InterPro" id="IPR025749">
    <property type="entry name" value="Sphingomyelin_synth-like_dom"/>
</dbReference>
<protein>
    <submittedName>
        <fullName evidence="3">PAP2 superfamily protein</fullName>
    </submittedName>
</protein>
<organism evidence="3 4">
    <name type="scientific">Arcicella aurantiaca</name>
    <dbReference type="NCBI Taxonomy" id="591202"/>
    <lineage>
        <taxon>Bacteria</taxon>
        <taxon>Pseudomonadati</taxon>
        <taxon>Bacteroidota</taxon>
        <taxon>Cytophagia</taxon>
        <taxon>Cytophagales</taxon>
        <taxon>Flectobacillaceae</taxon>
        <taxon>Arcicella</taxon>
    </lineage>
</organism>
<feature type="transmembrane region" description="Helical" evidence="1">
    <location>
        <begin position="92"/>
        <end position="115"/>
    </location>
</feature>
<dbReference type="SUPFAM" id="SSF48317">
    <property type="entry name" value="Acid phosphatase/Vanadium-dependent haloperoxidase"/>
    <property type="match status" value="1"/>
</dbReference>
<reference evidence="3 4" key="1">
    <citation type="submission" date="2018-05" db="EMBL/GenBank/DDBJ databases">
        <title>Genomic Encyclopedia of Archaeal and Bacterial Type Strains, Phase II (KMG-II): from individual species to whole genera.</title>
        <authorList>
            <person name="Goeker M."/>
        </authorList>
    </citation>
    <scope>NUCLEOTIDE SEQUENCE [LARGE SCALE GENOMIC DNA]</scope>
    <source>
        <strain evidence="3 4">DSM 22214</strain>
    </source>
</reference>
<feature type="transmembrane region" description="Helical" evidence="1">
    <location>
        <begin position="193"/>
        <end position="211"/>
    </location>
</feature>
<keyword evidence="1" id="KW-0472">Membrane</keyword>
<feature type="transmembrane region" description="Helical" evidence="1">
    <location>
        <begin position="169"/>
        <end position="187"/>
    </location>
</feature>
<feature type="transmembrane region" description="Helical" evidence="1">
    <location>
        <begin position="218"/>
        <end position="237"/>
    </location>
</feature>